<dbReference type="AlphaFoldDB" id="A0A7X0JUX4"/>
<evidence type="ECO:0000256" key="4">
    <source>
        <dbReference type="ARBA" id="ARBA00011905"/>
    </source>
</evidence>
<dbReference type="InterPro" id="IPR022474">
    <property type="entry name" value="Thiopur_S-MeTfrase_Se/Te_detox"/>
</dbReference>
<dbReference type="NCBIfam" id="NF009732">
    <property type="entry name" value="PRK13255.1"/>
    <property type="match status" value="1"/>
</dbReference>
<keyword evidence="5 9" id="KW-0963">Cytoplasm</keyword>
<dbReference type="PIRSF" id="PIRSF023956">
    <property type="entry name" value="Thiopurine_S-methyltransferase"/>
    <property type="match status" value="1"/>
</dbReference>
<dbReference type="PANTHER" id="PTHR10259:SF11">
    <property type="entry name" value="THIOPURINE S-METHYLTRANSFERASE"/>
    <property type="match status" value="1"/>
</dbReference>
<gene>
    <name evidence="9" type="primary">tpm</name>
    <name evidence="10" type="ORF">HNR48_002458</name>
</gene>
<dbReference type="Proteomes" id="UP000528457">
    <property type="component" value="Unassembled WGS sequence"/>
</dbReference>
<dbReference type="Gene3D" id="3.40.50.150">
    <property type="entry name" value="Vaccinia Virus protein VP39"/>
    <property type="match status" value="1"/>
</dbReference>
<comment type="similarity">
    <text evidence="3 9">Belongs to the class I-like SAM-binding methyltransferase superfamily. TPMT family.</text>
</comment>
<dbReference type="EC" id="2.1.1.67" evidence="4 9"/>
<evidence type="ECO:0000313" key="10">
    <source>
        <dbReference type="EMBL" id="MBB6522173.1"/>
    </source>
</evidence>
<comment type="subcellular location">
    <subcellularLocation>
        <location evidence="2 9">Cytoplasm</location>
    </subcellularLocation>
</comment>
<organism evidence="10 11">
    <name type="scientific">Pseudoteredinibacter isoporae</name>
    <dbReference type="NCBI Taxonomy" id="570281"/>
    <lineage>
        <taxon>Bacteria</taxon>
        <taxon>Pseudomonadati</taxon>
        <taxon>Pseudomonadota</taxon>
        <taxon>Gammaproteobacteria</taxon>
        <taxon>Cellvibrionales</taxon>
        <taxon>Cellvibrionaceae</taxon>
        <taxon>Pseudoteredinibacter</taxon>
    </lineage>
</organism>
<evidence type="ECO:0000256" key="3">
    <source>
        <dbReference type="ARBA" id="ARBA00008145"/>
    </source>
</evidence>
<dbReference type="GO" id="GO:0005737">
    <property type="term" value="C:cytoplasm"/>
    <property type="evidence" value="ECO:0007669"/>
    <property type="project" value="UniProtKB-SubCell"/>
</dbReference>
<dbReference type="PANTHER" id="PTHR10259">
    <property type="entry name" value="THIOPURINE S-METHYLTRANSFERASE"/>
    <property type="match status" value="1"/>
</dbReference>
<keyword evidence="6 9" id="KW-0489">Methyltransferase</keyword>
<sequence length="211" mass="23832">MDAAFWHQVWKDRNIGFHQADVDPVLIKHIHHLNLKSGDRVFVPLCGKTKDIGWLLDQGYQVCGAELNEGAVIELFEFLGLSAKVKDMGEVKCYHSQNIDIFVGDIFSLQREPLGKVDAIYDRAALIALPPKMRKAYSQHLNALSNSATQLVVVYEYDPSLMEGPPFSIDSDEMYTLYGASHEVQCLPHSRLIENFKDGVDAQELIWLLQS</sequence>
<accession>A0A7X0JUX4</accession>
<feature type="binding site" evidence="9">
    <location>
        <position position="45"/>
    </location>
    <ligand>
        <name>S-adenosyl-L-methionine</name>
        <dbReference type="ChEBI" id="CHEBI:59789"/>
    </ligand>
</feature>
<keyword evidence="7 9" id="KW-0808">Transferase</keyword>
<evidence type="ECO:0000256" key="7">
    <source>
        <dbReference type="ARBA" id="ARBA00022679"/>
    </source>
</evidence>
<dbReference type="InterPro" id="IPR025835">
    <property type="entry name" value="Thiopurine_S-MeTrfase"/>
</dbReference>
<keyword evidence="8 9" id="KW-0949">S-adenosyl-L-methionine</keyword>
<feature type="binding site" evidence="9">
    <location>
        <position position="10"/>
    </location>
    <ligand>
        <name>S-adenosyl-L-methionine</name>
        <dbReference type="ChEBI" id="CHEBI:59789"/>
    </ligand>
</feature>
<keyword evidence="11" id="KW-1185">Reference proteome</keyword>
<evidence type="ECO:0000256" key="6">
    <source>
        <dbReference type="ARBA" id="ARBA00022603"/>
    </source>
</evidence>
<comment type="catalytic activity">
    <reaction evidence="1 9">
        <text>S-adenosyl-L-methionine + a thiopurine = S-adenosyl-L-homocysteine + a thiopurine S-methylether.</text>
        <dbReference type="EC" id="2.1.1.67"/>
    </reaction>
</comment>
<evidence type="ECO:0000256" key="8">
    <source>
        <dbReference type="ARBA" id="ARBA00022691"/>
    </source>
</evidence>
<reference evidence="10 11" key="1">
    <citation type="submission" date="2020-08" db="EMBL/GenBank/DDBJ databases">
        <title>Genomic Encyclopedia of Type Strains, Phase IV (KMG-IV): sequencing the most valuable type-strain genomes for metagenomic binning, comparative biology and taxonomic classification.</title>
        <authorList>
            <person name="Goeker M."/>
        </authorList>
    </citation>
    <scope>NUCLEOTIDE SEQUENCE [LARGE SCALE GENOMIC DNA]</scope>
    <source>
        <strain evidence="10 11">DSM 22368</strain>
    </source>
</reference>
<proteinExistence type="inferred from homology"/>
<dbReference type="PROSITE" id="PS51585">
    <property type="entry name" value="SAM_MT_TPMT"/>
    <property type="match status" value="1"/>
</dbReference>
<evidence type="ECO:0000256" key="1">
    <source>
        <dbReference type="ARBA" id="ARBA00000903"/>
    </source>
</evidence>
<feature type="binding site" evidence="9">
    <location>
        <position position="123"/>
    </location>
    <ligand>
        <name>S-adenosyl-L-methionine</name>
        <dbReference type="ChEBI" id="CHEBI:59789"/>
    </ligand>
</feature>
<dbReference type="GO" id="GO:0008119">
    <property type="term" value="F:thiopurine S-methyltransferase activity"/>
    <property type="evidence" value="ECO:0007669"/>
    <property type="project" value="UniProtKB-UniRule"/>
</dbReference>
<dbReference type="InterPro" id="IPR029063">
    <property type="entry name" value="SAM-dependent_MTases_sf"/>
</dbReference>
<name>A0A7X0JUX4_9GAMM</name>
<dbReference type="EMBL" id="JACHHT010000002">
    <property type="protein sequence ID" value="MBB6522173.1"/>
    <property type="molecule type" value="Genomic_DNA"/>
</dbReference>
<evidence type="ECO:0000256" key="2">
    <source>
        <dbReference type="ARBA" id="ARBA00004496"/>
    </source>
</evidence>
<evidence type="ECO:0000313" key="11">
    <source>
        <dbReference type="Proteomes" id="UP000528457"/>
    </source>
</evidence>
<dbReference type="SUPFAM" id="SSF53335">
    <property type="entry name" value="S-adenosyl-L-methionine-dependent methyltransferases"/>
    <property type="match status" value="1"/>
</dbReference>
<evidence type="ECO:0000256" key="5">
    <source>
        <dbReference type="ARBA" id="ARBA00022490"/>
    </source>
</evidence>
<evidence type="ECO:0000256" key="9">
    <source>
        <dbReference type="HAMAP-Rule" id="MF_00812"/>
    </source>
</evidence>
<dbReference type="RefSeq" id="WP_166846563.1">
    <property type="nucleotide sequence ID" value="NZ_JAAONY010000002.1"/>
</dbReference>
<dbReference type="InParanoid" id="A0A7X0JUX4"/>
<dbReference type="InterPro" id="IPR008854">
    <property type="entry name" value="TPMT"/>
</dbReference>
<dbReference type="GO" id="GO:0010038">
    <property type="term" value="P:response to metal ion"/>
    <property type="evidence" value="ECO:0007669"/>
    <property type="project" value="InterPro"/>
</dbReference>
<dbReference type="FunFam" id="3.40.50.150:FF:000101">
    <property type="entry name" value="Thiopurine S-methyltransferase"/>
    <property type="match status" value="1"/>
</dbReference>
<comment type="caution">
    <text evidence="10">The sequence shown here is derived from an EMBL/GenBank/DDBJ whole genome shotgun (WGS) entry which is preliminary data.</text>
</comment>
<dbReference type="NCBIfam" id="TIGR03840">
    <property type="entry name" value="TMPT_Se_Te"/>
    <property type="match status" value="1"/>
</dbReference>
<protein>
    <recommendedName>
        <fullName evidence="4 9">Thiopurine S-methyltransferase</fullName>
        <ecNumber evidence="4 9">2.1.1.67</ecNumber>
    </recommendedName>
    <alternativeName>
        <fullName evidence="9">Thiopurine methyltransferase</fullName>
    </alternativeName>
</protein>
<dbReference type="HAMAP" id="MF_00812">
    <property type="entry name" value="Thiopur_methtran"/>
    <property type="match status" value="1"/>
</dbReference>
<dbReference type="GO" id="GO:0032259">
    <property type="term" value="P:methylation"/>
    <property type="evidence" value="ECO:0007669"/>
    <property type="project" value="UniProtKB-KW"/>
</dbReference>
<feature type="binding site" evidence="9">
    <location>
        <position position="66"/>
    </location>
    <ligand>
        <name>S-adenosyl-L-methionine</name>
        <dbReference type="ChEBI" id="CHEBI:59789"/>
    </ligand>
</feature>
<dbReference type="Pfam" id="PF05724">
    <property type="entry name" value="TPMT"/>
    <property type="match status" value="1"/>
</dbReference>